<dbReference type="CDD" id="cd03801">
    <property type="entry name" value="GT4_PimA-like"/>
    <property type="match status" value="2"/>
</dbReference>
<dbReference type="Proteomes" id="UP000724148">
    <property type="component" value="Unassembled WGS sequence"/>
</dbReference>
<dbReference type="PANTHER" id="PTHR45947">
    <property type="entry name" value="SULFOQUINOVOSYL TRANSFERASE SQD2"/>
    <property type="match status" value="1"/>
</dbReference>
<proteinExistence type="predicted"/>
<dbReference type="GO" id="GO:0016757">
    <property type="term" value="F:glycosyltransferase activity"/>
    <property type="evidence" value="ECO:0007669"/>
    <property type="project" value="InterPro"/>
</dbReference>
<dbReference type="EMBL" id="JACOZA010000044">
    <property type="protein sequence ID" value="MBI2096870.1"/>
    <property type="molecule type" value="Genomic_DNA"/>
</dbReference>
<dbReference type="InterPro" id="IPR050194">
    <property type="entry name" value="Glycosyltransferase_grp1"/>
</dbReference>
<feature type="domain" description="Glycosyltransferase subfamily 4-like N-terminal" evidence="3">
    <location>
        <begin position="24"/>
        <end position="191"/>
    </location>
</feature>
<sequence>MKNLTPIAPKPIVYVFSTAYKPFIGGAEVAIEEVTARLKEHFDFIVVTARLQRGLHKEEIDNGIRIVRVGIGSPIDKYLLPLIGPFVVRKLLKRFPAALFWGVMVSFASGVPYLINIFRWRKTIPIVLTLQEGDPESHLRKSRFGLIGLAWRAALLGARQVTAISNYLGELAKRFGYRGAVYVIPNGVALEGFGGTLNEKEKRLRRQNLGIPAKAKVLVSTSRLVKKNGIDTAIASLRHIPPSLRGETFLLLVGGGGEEAALKTLAAEMGVASHVVFLGEKEHKEAIKCLELADIFVRPSRSEGMGNSFIEAMAAKIPVIGTPVGGILDFLIDRETGMVVEPDNPQAVAKAVRELLGDTSLRDGVVRQAFQLVSERYGWERIAGLYQSVFFEEIRRAKRPLLLLATGIYPPELGGTARYAGKLHQLLSADGWRVEVLAYTSGSRERLSGVHLTRRSFPTGLRHLMAFLSALPGVWRSDFVVLLDHFSMGFPAALAAFICRKRYLVRVGGDFLWETHVETHRQELALPDLYRGPPSFGLKEKIIYYLARFVLQKASLVIFSTDWQRNIFLSPYRLREANTAVIPNAVERAITHLGPSSKARAEIVYAGRFLFLKNLRRALLVFREFRLKEKSRLRIRLIGEGPEERQLRIMLLSYGMGEYVAIEPPLAHAALQAVIKEARAVMIPSFSDVSPNLALEALALQVPAILTKHCGFELDEKQGVVLVDPFSESSFFSAYQMVENPRTYRKLRTGAGSGALVSSWEELAQKYDELLRSLLKKHP</sequence>
<evidence type="ECO:0000259" key="4">
    <source>
        <dbReference type="Pfam" id="PF13579"/>
    </source>
</evidence>
<dbReference type="Gene3D" id="3.40.50.2000">
    <property type="entry name" value="Glycogen Phosphorylase B"/>
    <property type="match status" value="4"/>
</dbReference>
<evidence type="ECO:0000259" key="3">
    <source>
        <dbReference type="Pfam" id="PF13439"/>
    </source>
</evidence>
<evidence type="ECO:0000313" key="5">
    <source>
        <dbReference type="EMBL" id="MBI2096870.1"/>
    </source>
</evidence>
<dbReference type="PANTHER" id="PTHR45947:SF3">
    <property type="entry name" value="SULFOQUINOVOSYL TRANSFERASE SQD2"/>
    <property type="match status" value="1"/>
</dbReference>
<dbReference type="AlphaFoldDB" id="A0A931SBJ2"/>
<evidence type="ECO:0000259" key="2">
    <source>
        <dbReference type="Pfam" id="PF00534"/>
    </source>
</evidence>
<dbReference type="InterPro" id="IPR001296">
    <property type="entry name" value="Glyco_trans_1"/>
</dbReference>
<dbReference type="InterPro" id="IPR028098">
    <property type="entry name" value="Glyco_trans_4-like_N"/>
</dbReference>
<feature type="domain" description="Glycosyl transferase family 1" evidence="2">
    <location>
        <begin position="204"/>
        <end position="368"/>
    </location>
</feature>
<protein>
    <submittedName>
        <fullName evidence="5">Glycosyltransferase family 4 protein</fullName>
    </submittedName>
</protein>
<dbReference type="Pfam" id="PF13579">
    <property type="entry name" value="Glyco_trans_4_4"/>
    <property type="match status" value="1"/>
</dbReference>
<evidence type="ECO:0000256" key="1">
    <source>
        <dbReference type="SAM" id="Phobius"/>
    </source>
</evidence>
<comment type="caution">
    <text evidence="5">The sequence shown here is derived from an EMBL/GenBank/DDBJ whole genome shotgun (WGS) entry which is preliminary data.</text>
</comment>
<keyword evidence="1" id="KW-0472">Membrane</keyword>
<keyword evidence="1" id="KW-0812">Transmembrane</keyword>
<evidence type="ECO:0000313" key="6">
    <source>
        <dbReference type="Proteomes" id="UP000724148"/>
    </source>
</evidence>
<dbReference type="Pfam" id="PF13439">
    <property type="entry name" value="Glyco_transf_4"/>
    <property type="match status" value="1"/>
</dbReference>
<feature type="domain" description="Glycosyl transferase family 1" evidence="2">
    <location>
        <begin position="600"/>
        <end position="728"/>
    </location>
</feature>
<organism evidence="5 6">
    <name type="scientific">Candidatus Sungiibacteriota bacterium</name>
    <dbReference type="NCBI Taxonomy" id="2750080"/>
    <lineage>
        <taxon>Bacteria</taxon>
        <taxon>Candidatus Sungiibacteriota</taxon>
    </lineage>
</organism>
<reference evidence="5" key="1">
    <citation type="submission" date="2020-07" db="EMBL/GenBank/DDBJ databases">
        <title>Huge and variable diversity of episymbiotic CPR bacteria and DPANN archaea in groundwater ecosystems.</title>
        <authorList>
            <person name="He C.Y."/>
            <person name="Keren R."/>
            <person name="Whittaker M."/>
            <person name="Farag I.F."/>
            <person name="Doudna J."/>
            <person name="Cate J.H.D."/>
            <person name="Banfield J.F."/>
        </authorList>
    </citation>
    <scope>NUCLEOTIDE SEQUENCE</scope>
    <source>
        <strain evidence="5">NC_groundwater_193_Ag_S-0.1um_51_7</strain>
    </source>
</reference>
<name>A0A931SBJ2_9BACT</name>
<gene>
    <name evidence="5" type="ORF">HYT40_01815</name>
</gene>
<dbReference type="SUPFAM" id="SSF53756">
    <property type="entry name" value="UDP-Glycosyltransferase/glycogen phosphorylase"/>
    <property type="match status" value="2"/>
</dbReference>
<dbReference type="Pfam" id="PF00534">
    <property type="entry name" value="Glycos_transf_1"/>
    <property type="match status" value="2"/>
</dbReference>
<accession>A0A931SBJ2</accession>
<feature type="domain" description="Glycosyltransferase subfamily 4-like N-terminal" evidence="4">
    <location>
        <begin position="414"/>
        <end position="584"/>
    </location>
</feature>
<keyword evidence="1" id="KW-1133">Transmembrane helix</keyword>
<feature type="transmembrane region" description="Helical" evidence="1">
    <location>
        <begin position="95"/>
        <end position="115"/>
    </location>
</feature>